<keyword evidence="3" id="KW-1185">Reference proteome</keyword>
<evidence type="ECO:0000313" key="2">
    <source>
        <dbReference type="EMBL" id="WAZ60721.1"/>
    </source>
</evidence>
<name>A0ABY7LBA1_CITFR</name>
<keyword evidence="2" id="KW-0614">Plasmid</keyword>
<accession>A0ABY7LBA1</accession>
<sequence>MDNAKELWNDMSSAITGCVISADLPDFEHYHHMDNEALWLEVQKNYPTGYKLSHAFLFLPAALISRTGKLIAASIANKVNPSHTGVCYASRKTLALDAEVSIATLDRFTAGASGRAIFTSEIPQDKIGIETARRTLTRGAMLFCLAIALFRKTTSRVKQKVMAFALKAASAVLFNKSGGRKTQPEKGAQNASQKKILTPSKSQKEKTNIGTGESDPVDKQEGVKGKTLQQWNERINKTRIQGQLNTAERNYHERQSVLSANEKRYKHMFIKLMDTMKKSIHQRDDGIFRASFKDVDYSKKPDGFR</sequence>
<reference evidence="2" key="1">
    <citation type="submission" date="2022-12" db="EMBL/GenBank/DDBJ databases">
        <title>2953647.</title>
        <authorList>
            <person name="Hergert J."/>
            <person name="Casey R."/>
            <person name="Wagner J."/>
            <person name="Young E.L."/>
            <person name="Oakeson K.F."/>
        </authorList>
    </citation>
    <scope>NUCLEOTIDE SEQUENCE</scope>
    <source>
        <strain evidence="2">2953647</strain>
        <plasmid evidence="2">unnamed5</plasmid>
    </source>
</reference>
<organism evidence="2 3">
    <name type="scientific">Citrobacter freundii</name>
    <dbReference type="NCBI Taxonomy" id="546"/>
    <lineage>
        <taxon>Bacteria</taxon>
        <taxon>Pseudomonadati</taxon>
        <taxon>Pseudomonadota</taxon>
        <taxon>Gammaproteobacteria</taxon>
        <taxon>Enterobacterales</taxon>
        <taxon>Enterobacteriaceae</taxon>
        <taxon>Citrobacter</taxon>
        <taxon>Citrobacter freundii complex</taxon>
    </lineage>
</organism>
<dbReference type="RefSeq" id="WP_269521599.1">
    <property type="nucleotide sequence ID" value="NZ_CP114569.1"/>
</dbReference>
<evidence type="ECO:0000313" key="3">
    <source>
        <dbReference type="Proteomes" id="UP001164536"/>
    </source>
</evidence>
<gene>
    <name evidence="2" type="ORF">O4000_28850</name>
</gene>
<geneLocation type="plasmid" evidence="2 3">
    <name>unnamed5</name>
</geneLocation>
<evidence type="ECO:0000256" key="1">
    <source>
        <dbReference type="SAM" id="MobiDB-lite"/>
    </source>
</evidence>
<feature type="compositionally biased region" description="Polar residues" evidence="1">
    <location>
        <begin position="189"/>
        <end position="201"/>
    </location>
</feature>
<dbReference type="Proteomes" id="UP001164536">
    <property type="component" value="Plasmid unnamed5"/>
</dbReference>
<proteinExistence type="predicted"/>
<feature type="region of interest" description="Disordered" evidence="1">
    <location>
        <begin position="177"/>
        <end position="224"/>
    </location>
</feature>
<protein>
    <submittedName>
        <fullName evidence="2">Uncharacterized protein</fullName>
    </submittedName>
</protein>
<dbReference type="EMBL" id="CP114569">
    <property type="protein sequence ID" value="WAZ60721.1"/>
    <property type="molecule type" value="Genomic_DNA"/>
</dbReference>